<feature type="domain" description="GIY-YIG" evidence="1">
    <location>
        <begin position="1"/>
        <end position="78"/>
    </location>
</feature>
<organism evidence="2 3">
    <name type="scientific">Candidatus Woykebacteria bacterium RBG_19FT_COMBO_43_10</name>
    <dbReference type="NCBI Taxonomy" id="1802598"/>
    <lineage>
        <taxon>Bacteria</taxon>
        <taxon>Candidatus Woykeibacteriota</taxon>
    </lineage>
</organism>
<dbReference type="PROSITE" id="PS50164">
    <property type="entry name" value="GIY_YIG"/>
    <property type="match status" value="1"/>
</dbReference>
<comment type="caution">
    <text evidence="2">The sequence shown here is derived from an EMBL/GenBank/DDBJ whole genome shotgun (WGS) entry which is preliminary data.</text>
</comment>
<evidence type="ECO:0000313" key="2">
    <source>
        <dbReference type="EMBL" id="OGY27247.1"/>
    </source>
</evidence>
<dbReference type="InterPro" id="IPR000305">
    <property type="entry name" value="GIY-YIG_endonuc"/>
</dbReference>
<evidence type="ECO:0000259" key="1">
    <source>
        <dbReference type="PROSITE" id="PS50164"/>
    </source>
</evidence>
<dbReference type="EMBL" id="MHCU01000044">
    <property type="protein sequence ID" value="OGY27247.1"/>
    <property type="molecule type" value="Genomic_DNA"/>
</dbReference>
<proteinExistence type="predicted"/>
<dbReference type="Proteomes" id="UP000176645">
    <property type="component" value="Unassembled WGS sequence"/>
</dbReference>
<dbReference type="Pfam" id="PF01541">
    <property type="entry name" value="GIY-YIG"/>
    <property type="match status" value="1"/>
</dbReference>
<evidence type="ECO:0000313" key="3">
    <source>
        <dbReference type="Proteomes" id="UP000176645"/>
    </source>
</evidence>
<name>A0A1G1WJ63_9BACT</name>
<dbReference type="AlphaFoldDB" id="A0A1G1WJ63"/>
<protein>
    <recommendedName>
        <fullName evidence="1">GIY-YIG domain-containing protein</fullName>
    </recommendedName>
</protein>
<sequence length="78" mass="9177">MHYVYILRLRNGDYYVRGTSKLRNRIEGHLKGNTNTTTRVKPVEVVFYAAFKTKVRALSFEKYLKSSSGFAFRNKRLI</sequence>
<gene>
    <name evidence="2" type="ORF">A2Z42_00715</name>
</gene>
<accession>A0A1G1WJ63</accession>
<dbReference type="InterPro" id="IPR035901">
    <property type="entry name" value="GIY-YIG_endonuc_sf"/>
</dbReference>
<reference evidence="2 3" key="1">
    <citation type="journal article" date="2016" name="Nat. Commun.">
        <title>Thousands of microbial genomes shed light on interconnected biogeochemical processes in an aquifer system.</title>
        <authorList>
            <person name="Anantharaman K."/>
            <person name="Brown C.T."/>
            <person name="Hug L.A."/>
            <person name="Sharon I."/>
            <person name="Castelle C.J."/>
            <person name="Probst A.J."/>
            <person name="Thomas B.C."/>
            <person name="Singh A."/>
            <person name="Wilkins M.J."/>
            <person name="Karaoz U."/>
            <person name="Brodie E.L."/>
            <person name="Williams K.H."/>
            <person name="Hubbard S.S."/>
            <person name="Banfield J.F."/>
        </authorList>
    </citation>
    <scope>NUCLEOTIDE SEQUENCE [LARGE SCALE GENOMIC DNA]</scope>
</reference>
<dbReference type="Gene3D" id="3.40.1440.10">
    <property type="entry name" value="GIY-YIG endonuclease"/>
    <property type="match status" value="1"/>
</dbReference>
<dbReference type="SUPFAM" id="SSF82771">
    <property type="entry name" value="GIY-YIG endonuclease"/>
    <property type="match status" value="1"/>
</dbReference>